<keyword evidence="1" id="KW-0433">Leucine-rich repeat</keyword>
<evidence type="ECO:0000256" key="2">
    <source>
        <dbReference type="ARBA" id="ARBA00022737"/>
    </source>
</evidence>
<keyword evidence="2" id="KW-0677">Repeat</keyword>
<feature type="chain" id="PRO_5045414100" description="Internalin-J" evidence="4">
    <location>
        <begin position="26"/>
        <end position="556"/>
    </location>
</feature>
<feature type="signal peptide" evidence="4">
    <location>
        <begin position="1"/>
        <end position="25"/>
    </location>
</feature>
<feature type="transmembrane region" description="Helical" evidence="3">
    <location>
        <begin position="530"/>
        <end position="551"/>
    </location>
</feature>
<dbReference type="InterPro" id="IPR018247">
    <property type="entry name" value="EF_Hand_1_Ca_BS"/>
</dbReference>
<reference evidence="5 6" key="1">
    <citation type="submission" date="2024-03" db="EMBL/GenBank/DDBJ databases">
        <title>Human intestinal bacterial collection.</title>
        <authorList>
            <person name="Pauvert C."/>
            <person name="Hitch T.C.A."/>
            <person name="Clavel T."/>
        </authorList>
    </citation>
    <scope>NUCLEOTIDE SEQUENCE [LARGE SCALE GENOMIC DNA]</scope>
    <source>
        <strain evidence="5 6">CLA-JM-H10</strain>
    </source>
</reference>
<evidence type="ECO:0000313" key="5">
    <source>
        <dbReference type="EMBL" id="MEQ2535120.1"/>
    </source>
</evidence>
<dbReference type="InterPro" id="IPR032675">
    <property type="entry name" value="LRR_dom_sf"/>
</dbReference>
<name>A0ABV1GNQ7_9FIRM</name>
<keyword evidence="3" id="KW-0472">Membrane</keyword>
<evidence type="ECO:0000256" key="4">
    <source>
        <dbReference type="SAM" id="SignalP"/>
    </source>
</evidence>
<evidence type="ECO:0008006" key="7">
    <source>
        <dbReference type="Google" id="ProtNLM"/>
    </source>
</evidence>
<dbReference type="InterPro" id="IPR052574">
    <property type="entry name" value="CDIRP"/>
</dbReference>
<keyword evidence="4" id="KW-0732">Signal</keyword>
<comment type="caution">
    <text evidence="5">The sequence shown here is derived from an EMBL/GenBank/DDBJ whole genome shotgun (WGS) entry which is preliminary data.</text>
</comment>
<keyword evidence="6" id="KW-1185">Reference proteome</keyword>
<keyword evidence="3" id="KW-1133">Transmembrane helix</keyword>
<evidence type="ECO:0000313" key="6">
    <source>
        <dbReference type="Proteomes" id="UP001480973"/>
    </source>
</evidence>
<keyword evidence="3" id="KW-0812">Transmembrane</keyword>
<dbReference type="PANTHER" id="PTHR47566">
    <property type="match status" value="1"/>
</dbReference>
<gene>
    <name evidence="5" type="ORF">WMO38_08325</name>
</gene>
<evidence type="ECO:0000256" key="1">
    <source>
        <dbReference type="ARBA" id="ARBA00022614"/>
    </source>
</evidence>
<protein>
    <recommendedName>
        <fullName evidence="7">Internalin-J</fullName>
    </recommendedName>
</protein>
<dbReference type="PANTHER" id="PTHR47566:SF1">
    <property type="entry name" value="PROTEIN NUD1"/>
    <property type="match status" value="1"/>
</dbReference>
<proteinExistence type="predicted"/>
<dbReference type="Proteomes" id="UP001480973">
    <property type="component" value="Unassembled WGS sequence"/>
</dbReference>
<dbReference type="SUPFAM" id="SSF52058">
    <property type="entry name" value="L domain-like"/>
    <property type="match status" value="1"/>
</dbReference>
<dbReference type="EMBL" id="JBBMES010000007">
    <property type="protein sequence ID" value="MEQ2535120.1"/>
    <property type="molecule type" value="Genomic_DNA"/>
</dbReference>
<dbReference type="Gene3D" id="3.80.10.10">
    <property type="entry name" value="Ribonuclease Inhibitor"/>
    <property type="match status" value="2"/>
</dbReference>
<sequence>MKRRCMGIFLVLCMTLSLLPATASATENGVAINETNFPDALFREKVAEYDKNNDGVLSDTEISNIRSISINGDSSKGGDVTDLKGIEYFTSLTRLQCGHNKISKLDVSKNTALTELYCPNNELTELDLGNNTALGQLTVTNNQLKELDISKDTALTYLACANNQLKELNVSKNTALTELSCSYNQLTELNVNNNTALTRIDCGSNQLSELDVSKNTALTYLSCGSNEGNKLTKLDVSNNTELTYLEFWHNEITSIDLSKNTALKNLSCYENKLTELDLSKNTALTNLLCGDNELTSLDLSKNTALKSLECFSNKLTALDLSNNTNLEVLRCNDNKLTSLDLSNNTLINGFSGKYNIYNITADSDRRINLSDLPGSFDVSKASNWKGGTVSGNVLTVNENAKFVTYTYDCGSGQSVDFNLRVTVDEAPAHTHTYGEWNNDETNHWHECSDASCTDKSGSVKDLAEHTFEWKVDKEATETATGLKHEECSVCGYKRNENTVIEKIEKIPADISNNTPAPVQTVPETGDNSNLIFWLAVMFISAGSLVGATVVCKEKMY</sequence>
<dbReference type="PROSITE" id="PS00018">
    <property type="entry name" value="EF_HAND_1"/>
    <property type="match status" value="1"/>
</dbReference>
<evidence type="ECO:0000256" key="3">
    <source>
        <dbReference type="SAM" id="Phobius"/>
    </source>
</evidence>
<accession>A0ABV1GNQ7</accession>
<organism evidence="5 6">
    <name type="scientific">Lachnospira intestinalis</name>
    <dbReference type="NCBI Taxonomy" id="3133158"/>
    <lineage>
        <taxon>Bacteria</taxon>
        <taxon>Bacillati</taxon>
        <taxon>Bacillota</taxon>
        <taxon>Clostridia</taxon>
        <taxon>Lachnospirales</taxon>
        <taxon>Lachnospiraceae</taxon>
        <taxon>Lachnospira</taxon>
    </lineage>
</organism>